<reference evidence="1" key="1">
    <citation type="submission" date="2022-12" db="EMBL/GenBank/DDBJ databases">
        <title>Genome Sequence of Lasiodiplodia mahajangana.</title>
        <authorList>
            <person name="Buettner E."/>
        </authorList>
    </citation>
    <scope>NUCLEOTIDE SEQUENCE</scope>
    <source>
        <strain evidence="1">VT137</strain>
    </source>
</reference>
<keyword evidence="2" id="KW-1185">Reference proteome</keyword>
<accession>A0ACC2JQU0</accession>
<dbReference type="Proteomes" id="UP001153332">
    <property type="component" value="Unassembled WGS sequence"/>
</dbReference>
<name>A0ACC2JQU0_9PEZI</name>
<dbReference type="EMBL" id="JAPUUL010000698">
    <property type="protein sequence ID" value="KAJ8129658.1"/>
    <property type="molecule type" value="Genomic_DNA"/>
</dbReference>
<organism evidence="1 2">
    <name type="scientific">Lasiodiplodia mahajangana</name>
    <dbReference type="NCBI Taxonomy" id="1108764"/>
    <lineage>
        <taxon>Eukaryota</taxon>
        <taxon>Fungi</taxon>
        <taxon>Dikarya</taxon>
        <taxon>Ascomycota</taxon>
        <taxon>Pezizomycotina</taxon>
        <taxon>Dothideomycetes</taxon>
        <taxon>Dothideomycetes incertae sedis</taxon>
        <taxon>Botryosphaeriales</taxon>
        <taxon>Botryosphaeriaceae</taxon>
        <taxon>Lasiodiplodia</taxon>
    </lineage>
</organism>
<sequence length="1686" mass="185691">MDHYVEELLHTLVRVTDIPFTNVSAFAAVREALGLDSNDYRNDVTQGLYGELDPSHSTTTARYKTLVIAYAVSQTANKGYDYGSECIKLGTSPSLDDKLSIEARKIAVPLYRNYLEQGVEKQGFAKGPDFLTLFSNTDFCLAFARKVLQQDFINDQLIAVYAGGNKSYPQGIAYLYDRMRATLARMPADQVDIHGDSPEHISQSPAGEHWKPIAEKHRHFIENPQQLAQFLDMSLPLKWANEDVLQEPSFPSIGDSFNTEFTKSKDIMDLAQSATSKTDSKEEVSNFFPTGVPPPIITHTYYGRELINWMNKQASGDYGDVFKHGALYSTSQYSSPSTIGSCFVSGTRVHTRQGTIPIEKLVHGDEVLTRLPGSYGIVSTEKVEVPTRGKVWLYGFNDEAPFFTGGHIFVTKAGPKAMVPESARMENPDIQVHQITTGDVFYGVSDTDPTTYKEVEITKITTKQCSVDNVYGLHFRKGAKGTCSYHANGYLVVANYPEITLKRLKDNFSTLSRKEQRTFPQMFASIPSSLKATFGPMLTGSFESAFVKKAPISLAHHLTAEQARYKRKTDNYHMGSHHLIRHFPLMHWDNFRAQKVPLHCDKPDYIRKVQDINGVTGRVLPQISVIQGSLLIENELIKHARVDGKEIHWSRPLADGDSGDWEHGMLKTSADGFCVHGAIGTGPSPSATPAVHSLATLNNTVSVFAASTANDYSLLYTAPGAHNDGTFENTNAADSTAYPGSYNWCAFQKVEIGLSLTVNGAVQVKVTLPEVDTNWADDDPLDALYTSTSAVDQTNWVLIVTITVVGGFEEDLVASCKPNATPFFTINLKVNLATNVAWGNFTELIHGDDKWHGGAIRAIHCSYSPSVSALKNTALKAVRKSDLRAPDGMPQALTTNLHAIYSNIHHVPSPLTAHLSTFAATSNEDLPISFLQTMKTPSDSDLHAHSQNYMMSAAGYWRSSVETAVFGDERAALEKTLPDALKGNLPMECRAFLGNGFSKTLLNYSMSRNKSYEGKYSDVQKEKLQFWWTGKMQNCLARKKEYNDITAITARLAFNDLADDDFKLYRDSPIDYAGQLFKAVTDNSILNNLAFSVILGNQNLVNRYCAILNALDRQNRKFDQTLWTQVQQKQILILASGSPTFDDDFSDFMKSYMEDLAKKIASGDPSISDSMRIQMQTDLDELYATVEATDAKDLAFKLFDAQTDLMENILVVIDYYKRRPMSGVQANAPGFFQKLEEGLAKYPKLAAALPYMKGIIMVGMQAFALYKAISFLMDWKHLSDAQRVAAILTCVEAVLRAIYELASTWAEIRSLDPSTTAFRIRCVRWSNASKEKVTFQDADGDEKPVLDEQSIAQVEVIQEDGTIAPDAEPRSLSEQIAESGATTEATAETNIAKEFSLSSTVVEGVMVAVNIASAVILGMELASEWKKVGAGIRAIDTINLIVVCTQSLTGVVGVTAMVVGADLACLPAIGLLVCIAGIIMMFVEEFIPHPKPDPVQDYLEKYGYDYINELDSPPNPELQYTVIKTALPSNQVQLDMTVTQPATVIPEPMVKQLIIKIFVGTSQGDIFLPPTIDINNNVTANGITWSLIDDVNGGFQIAGNNNPDENDHSLLCRVYPTTAATLTDKGNNTPLPSPGSSIIGLGHSLKFRVVGTLNPNFTSMLGNITEILENPPDGVAGSDVIWRFTV</sequence>
<proteinExistence type="predicted"/>
<protein>
    <submittedName>
        <fullName evidence="1">Uncharacterized protein</fullName>
    </submittedName>
</protein>
<evidence type="ECO:0000313" key="1">
    <source>
        <dbReference type="EMBL" id="KAJ8129658.1"/>
    </source>
</evidence>
<evidence type="ECO:0000313" key="2">
    <source>
        <dbReference type="Proteomes" id="UP001153332"/>
    </source>
</evidence>
<comment type="caution">
    <text evidence="1">The sequence shown here is derived from an EMBL/GenBank/DDBJ whole genome shotgun (WGS) entry which is preliminary data.</text>
</comment>
<gene>
    <name evidence="1" type="ORF">O1611_g3973</name>
</gene>